<sequence>MSERQQQPKIEVLWWEGCPSTPRVLEMLRGIVEELGLDFESTVVLRQVESEEQAQRERFAGSPTIRIDGREFQPANAPYRLTCRLYRLPDGRPSPLPDRDQLRAFVAAALGRNGELDKEVPGQ</sequence>
<gene>
    <name evidence="1" type="ORF">SAMN02745716_0498</name>
</gene>
<dbReference type="AlphaFoldDB" id="A0A1H6FKI4"/>
<proteinExistence type="predicted"/>
<protein>
    <recommendedName>
        <fullName evidence="3">Thioredoxin family protein</fullName>
    </recommendedName>
</protein>
<keyword evidence="2" id="KW-1185">Reference proteome</keyword>
<accession>A0A1H6FKI4</accession>
<dbReference type="EMBL" id="FNWJ01000001">
    <property type="protein sequence ID" value="SEH10648.1"/>
    <property type="molecule type" value="Genomic_DNA"/>
</dbReference>
<reference evidence="2" key="1">
    <citation type="submission" date="2016-10" db="EMBL/GenBank/DDBJ databases">
        <authorList>
            <person name="Varghese N."/>
            <person name="Submissions S."/>
        </authorList>
    </citation>
    <scope>NUCLEOTIDE SEQUENCE [LARGE SCALE GENOMIC DNA]</scope>
    <source>
        <strain evidence="2">ATCC 35263</strain>
    </source>
</reference>
<dbReference type="OrthoDB" id="7185309at2"/>
<name>A0A1H6FKI4_THEAL</name>
<organism evidence="1 2">
    <name type="scientific">Thermoleophilum album</name>
    <dbReference type="NCBI Taxonomy" id="29539"/>
    <lineage>
        <taxon>Bacteria</taxon>
        <taxon>Bacillati</taxon>
        <taxon>Actinomycetota</taxon>
        <taxon>Thermoleophilia</taxon>
        <taxon>Thermoleophilales</taxon>
        <taxon>Thermoleophilaceae</taxon>
        <taxon>Thermoleophilum</taxon>
    </lineage>
</organism>
<evidence type="ECO:0000313" key="1">
    <source>
        <dbReference type="EMBL" id="SEH10648.1"/>
    </source>
</evidence>
<evidence type="ECO:0008006" key="3">
    <source>
        <dbReference type="Google" id="ProtNLM"/>
    </source>
</evidence>
<dbReference type="Proteomes" id="UP000222056">
    <property type="component" value="Unassembled WGS sequence"/>
</dbReference>
<dbReference type="STRING" id="29539.SAMN02745716_0498"/>
<evidence type="ECO:0000313" key="2">
    <source>
        <dbReference type="Proteomes" id="UP000222056"/>
    </source>
</evidence>
<dbReference type="RefSeq" id="WP_093115909.1">
    <property type="nucleotide sequence ID" value="NZ_FNWJ01000001.1"/>
</dbReference>